<evidence type="ECO:0000313" key="7">
    <source>
        <dbReference type="Proteomes" id="UP000243723"/>
    </source>
</evidence>
<dbReference type="SUPFAM" id="SSF57701">
    <property type="entry name" value="Zn2/Cys6 DNA-binding domain"/>
    <property type="match status" value="1"/>
</dbReference>
<keyword evidence="4" id="KW-0812">Transmembrane</keyword>
<evidence type="ECO:0000313" key="6">
    <source>
        <dbReference type="EMBL" id="PSK55230.1"/>
    </source>
</evidence>
<dbReference type="GO" id="GO:0000981">
    <property type="term" value="F:DNA-binding transcription factor activity, RNA polymerase II-specific"/>
    <property type="evidence" value="ECO:0007669"/>
    <property type="project" value="InterPro"/>
</dbReference>
<dbReference type="GO" id="GO:0006351">
    <property type="term" value="P:DNA-templated transcription"/>
    <property type="evidence" value="ECO:0007669"/>
    <property type="project" value="InterPro"/>
</dbReference>
<dbReference type="InterPro" id="IPR001138">
    <property type="entry name" value="Zn2Cys6_DnaBD"/>
</dbReference>
<dbReference type="PANTHER" id="PTHR31668">
    <property type="entry name" value="GLUCOSE TRANSPORT TRANSCRIPTION REGULATOR RGT1-RELATED-RELATED"/>
    <property type="match status" value="1"/>
</dbReference>
<dbReference type="PANTHER" id="PTHR31668:SF4">
    <property type="entry name" value="TRANSCRIPTIONAL ACTIVATOR PROTEIN DAL81"/>
    <property type="match status" value="1"/>
</dbReference>
<dbReference type="GO" id="GO:0001080">
    <property type="term" value="P:nitrogen catabolite activation of transcription from RNA polymerase II promoter"/>
    <property type="evidence" value="ECO:0007669"/>
    <property type="project" value="TreeGrafter"/>
</dbReference>
<dbReference type="InterPro" id="IPR036864">
    <property type="entry name" value="Zn2-C6_fun-type_DNA-bd_sf"/>
</dbReference>
<keyword evidence="4" id="KW-0472">Membrane</keyword>
<dbReference type="GO" id="GO:0008270">
    <property type="term" value="F:zinc ion binding"/>
    <property type="evidence" value="ECO:0007669"/>
    <property type="project" value="InterPro"/>
</dbReference>
<dbReference type="CDD" id="cd00067">
    <property type="entry name" value="GAL4"/>
    <property type="match status" value="1"/>
</dbReference>
<dbReference type="GO" id="GO:0005634">
    <property type="term" value="C:nucleus"/>
    <property type="evidence" value="ECO:0007669"/>
    <property type="project" value="TreeGrafter"/>
</dbReference>
<name>A0A2P8A441_9PEZI</name>
<comment type="caution">
    <text evidence="6">The sequence shown here is derived from an EMBL/GenBank/DDBJ whole genome shotgun (WGS) entry which is preliminary data.</text>
</comment>
<feature type="transmembrane region" description="Helical" evidence="4">
    <location>
        <begin position="533"/>
        <end position="553"/>
    </location>
</feature>
<dbReference type="Gene3D" id="4.10.240.10">
    <property type="entry name" value="Zn(2)-C6 fungal-type DNA-binding domain"/>
    <property type="match status" value="1"/>
</dbReference>
<dbReference type="Pfam" id="PF00172">
    <property type="entry name" value="Zn_clus"/>
    <property type="match status" value="1"/>
</dbReference>
<dbReference type="SMART" id="SM00066">
    <property type="entry name" value="GAL4"/>
    <property type="match status" value="1"/>
</dbReference>
<dbReference type="Proteomes" id="UP000243723">
    <property type="component" value="Unassembled WGS sequence"/>
</dbReference>
<keyword evidence="4" id="KW-1133">Transmembrane helix</keyword>
<dbReference type="STRING" id="40998.A0A2P8A441"/>
<keyword evidence="2" id="KW-0539">Nucleus</keyword>
<feature type="domain" description="Zn(2)-C6 fungal-type" evidence="5">
    <location>
        <begin position="5"/>
        <end position="38"/>
    </location>
</feature>
<protein>
    <recommendedName>
        <fullName evidence="5">Zn(2)-C6 fungal-type domain-containing protein</fullName>
    </recommendedName>
</protein>
<evidence type="ECO:0000256" key="1">
    <source>
        <dbReference type="ARBA" id="ARBA00022723"/>
    </source>
</evidence>
<dbReference type="OrthoDB" id="2264294at2759"/>
<dbReference type="EMBL" id="NHZQ01000067">
    <property type="protein sequence ID" value="PSK55230.1"/>
    <property type="molecule type" value="Genomic_DNA"/>
</dbReference>
<dbReference type="CDD" id="cd12148">
    <property type="entry name" value="fungal_TF_MHR"/>
    <property type="match status" value="1"/>
</dbReference>
<dbReference type="InterPro" id="IPR050797">
    <property type="entry name" value="Carb_Metab_Trans_Reg"/>
</dbReference>
<organism evidence="6 7">
    <name type="scientific">Elsinoe australis</name>
    <dbReference type="NCBI Taxonomy" id="40998"/>
    <lineage>
        <taxon>Eukaryota</taxon>
        <taxon>Fungi</taxon>
        <taxon>Dikarya</taxon>
        <taxon>Ascomycota</taxon>
        <taxon>Pezizomycotina</taxon>
        <taxon>Dothideomycetes</taxon>
        <taxon>Dothideomycetidae</taxon>
        <taxon>Myriangiales</taxon>
        <taxon>Elsinoaceae</taxon>
        <taxon>Elsinoe</taxon>
    </lineage>
</organism>
<dbReference type="PROSITE" id="PS00463">
    <property type="entry name" value="ZN2_CY6_FUNGAL_1"/>
    <property type="match status" value="1"/>
</dbReference>
<evidence type="ECO:0000256" key="4">
    <source>
        <dbReference type="SAM" id="Phobius"/>
    </source>
</evidence>
<evidence type="ECO:0000256" key="3">
    <source>
        <dbReference type="SAM" id="MobiDB-lite"/>
    </source>
</evidence>
<accession>A0A2P8A441</accession>
<dbReference type="PROSITE" id="PS50048">
    <property type="entry name" value="ZN2_CY6_FUNGAL_2"/>
    <property type="match status" value="1"/>
</dbReference>
<dbReference type="GO" id="GO:0003677">
    <property type="term" value="F:DNA binding"/>
    <property type="evidence" value="ECO:0007669"/>
    <property type="project" value="InterPro"/>
</dbReference>
<dbReference type="Pfam" id="PF04082">
    <property type="entry name" value="Fungal_trans"/>
    <property type="match status" value="1"/>
</dbReference>
<dbReference type="AlphaFoldDB" id="A0A2P8A441"/>
<proteinExistence type="predicted"/>
<sequence>MPNRACDVCRRRKQRCIALDDSSLCLTCRTLGIAECTFLEPPPPKRRRDTARTSPTTSQPHSLPTTLINNTSNGSQGNDHAGPATTDSPDYPVHSLLSETLGLEKSRSCELVGANGSHDWMLLGSEVDYQPGPAIGGFPQRPNTSGRKRSCGFQTQIRRVEDDVLFRMVPDNVSPLESKNHVTPDDIENVVKPHGPALVKLFFRIVHPSYPILHKQVFIEKYERTYKEITPHLLGTVYCLAAKWWIYDEELLAEGRLDEEALASLAYRAVQESFLRPRLNSVQAGLLLLQRQLPASNAPTSSAISATFLASLIALGQQMGLHMDCTGWSIPPWEKGLRKRLAWGLVIQDAFAALTQGYHHILNLTDWDVLPLGPSDFSEGIQDEDTQEQPSIEDGKIMFMEMAKLAIIANQVVRELYLPRARRTVTDFYTQVLPVVEPIGRQLADLQKNLAPELRFEFHEPGRLNASACLYLMHHAVSVAVYRRLIWSSQDCGPYTSLGDIDEFISFIRATQLTRARTIVDFFGQLQSHHMEAFWIAAAGNCATMLGSFLGLLNVTSRNLAQSQELRMLMRDLEWQLRIKAKMGDWVQYALTRLQALGWDKWKNTEPPENMLLQSASLDAYENYVPGVNDFYTA</sequence>
<keyword evidence="7" id="KW-1185">Reference proteome</keyword>
<keyword evidence="1" id="KW-0479">Metal-binding</keyword>
<evidence type="ECO:0000256" key="2">
    <source>
        <dbReference type="ARBA" id="ARBA00023242"/>
    </source>
</evidence>
<feature type="compositionally biased region" description="Polar residues" evidence="3">
    <location>
        <begin position="52"/>
        <end position="78"/>
    </location>
</feature>
<gene>
    <name evidence="6" type="ORF">B9Z65_2619</name>
</gene>
<reference evidence="6 7" key="1">
    <citation type="submission" date="2017-05" db="EMBL/GenBank/DDBJ databases">
        <title>Draft genome sequence of Elsinoe australis.</title>
        <authorList>
            <person name="Cheng Q."/>
        </authorList>
    </citation>
    <scope>NUCLEOTIDE SEQUENCE [LARGE SCALE GENOMIC DNA]</scope>
    <source>
        <strain evidence="6 7">NL1</strain>
    </source>
</reference>
<evidence type="ECO:0000259" key="5">
    <source>
        <dbReference type="PROSITE" id="PS50048"/>
    </source>
</evidence>
<dbReference type="InterPro" id="IPR007219">
    <property type="entry name" value="XnlR_reg_dom"/>
</dbReference>
<feature type="region of interest" description="Disordered" evidence="3">
    <location>
        <begin position="39"/>
        <end position="92"/>
    </location>
</feature>